<evidence type="ECO:0000256" key="4">
    <source>
        <dbReference type="ARBA" id="ARBA00022840"/>
    </source>
</evidence>
<dbReference type="Pfam" id="PF00118">
    <property type="entry name" value="Cpn60_TCP1"/>
    <property type="match status" value="1"/>
</dbReference>
<gene>
    <name evidence="6" type="ORF">D7024_04165</name>
</gene>
<dbReference type="Proteomes" id="UP000271256">
    <property type="component" value="Unassembled WGS sequence"/>
</dbReference>
<dbReference type="EMBL" id="RBWE01000001">
    <property type="protein sequence ID" value="RKO66215.1"/>
    <property type="molecule type" value="Genomic_DNA"/>
</dbReference>
<keyword evidence="7" id="KW-1185">Reference proteome</keyword>
<dbReference type="OrthoDB" id="2379282at2"/>
<dbReference type="AlphaFoldDB" id="A0A494WZB3"/>
<dbReference type="Gene3D" id="3.50.7.10">
    <property type="entry name" value="GroEL"/>
    <property type="match status" value="1"/>
</dbReference>
<dbReference type="InterPro" id="IPR002423">
    <property type="entry name" value="Cpn60/GroEL/TCP-1"/>
</dbReference>
<organism evidence="6 7">
    <name type="scientific">Desulfofundulus salinus</name>
    <dbReference type="NCBI Taxonomy" id="2419843"/>
    <lineage>
        <taxon>Bacteria</taxon>
        <taxon>Bacillati</taxon>
        <taxon>Bacillota</taxon>
        <taxon>Clostridia</taxon>
        <taxon>Eubacteriales</taxon>
        <taxon>Peptococcaceae</taxon>
        <taxon>Desulfofundulus</taxon>
    </lineage>
</organism>
<evidence type="ECO:0000313" key="7">
    <source>
        <dbReference type="Proteomes" id="UP000271256"/>
    </source>
</evidence>
<dbReference type="InterPro" id="IPR027413">
    <property type="entry name" value="GROEL-like_equatorial_sf"/>
</dbReference>
<dbReference type="SUPFAM" id="SSF52029">
    <property type="entry name" value="GroEL apical domain-like"/>
    <property type="match status" value="1"/>
</dbReference>
<proteinExistence type="inferred from homology"/>
<keyword evidence="4" id="KW-0067">ATP-binding</keyword>
<reference evidence="6 7" key="1">
    <citation type="submission" date="2018-10" db="EMBL/GenBank/DDBJ databases">
        <authorList>
            <person name="Grouzdev D.S."/>
            <person name="Krutkina M.S."/>
            <person name="Tourova T.P."/>
            <person name="Nazina T.N."/>
        </authorList>
    </citation>
    <scope>NUCLEOTIDE SEQUENCE [LARGE SCALE GENOMIC DNA]</scope>
    <source>
        <strain evidence="6 7">435</strain>
    </source>
</reference>
<dbReference type="GO" id="GO:0005524">
    <property type="term" value="F:ATP binding"/>
    <property type="evidence" value="ECO:0007669"/>
    <property type="project" value="UniProtKB-KW"/>
</dbReference>
<protein>
    <submittedName>
        <fullName evidence="6">Chaperonin</fullName>
    </submittedName>
</protein>
<evidence type="ECO:0000256" key="2">
    <source>
        <dbReference type="ARBA" id="ARBA00008020"/>
    </source>
</evidence>
<dbReference type="RefSeq" id="WP_121450659.1">
    <property type="nucleotide sequence ID" value="NZ_RBWE01000001.1"/>
</dbReference>
<accession>A0A494WZB3</accession>
<keyword evidence="3" id="KW-0547">Nucleotide-binding</keyword>
<comment type="caution">
    <text evidence="6">The sequence shown here is derived from an EMBL/GenBank/DDBJ whole genome shotgun (WGS) entry which is preliminary data.</text>
</comment>
<dbReference type="InterPro" id="IPR027409">
    <property type="entry name" value="GroEL-like_apical_dom_sf"/>
</dbReference>
<dbReference type="Gene3D" id="3.30.260.10">
    <property type="entry name" value="TCP-1-like chaperonin intermediate domain"/>
    <property type="match status" value="1"/>
</dbReference>
<sequence>MSLKQQASTGTEVDERLAALVTNANAIRAIASAVEGTLGPKGLDTMLVDKFGEVVITNDGVTILTMMEANHPAARMLINIARAQQEEIGDGTTTATVMAGAMVGAGVEQVARGVPVARVIEGIRAGVKRGLEVMMQKARPVADLDDPLIYQVALVAGRGHEDIAALVVQAARMIGREKLLDRAFRFSDTVMAEEGADNQVFMGVIVNKEPMNRQMPRELTNVGVLVIDDALEPEEIEEEALATEAGFARYMELQNQFRENIQKIIDLQVGLVLADRGVHDVAEEMLTDAGIMVVQRVANKELRRVAEHTGARMIKRTGLKKDLEQIKQCLGRCRRVFHDEKLEQVWIQDGSGKPMATVLVGAATAEVVGERERIARDAASAVQAAVRGGVVPGGGALELAVAREVEKVRASMRGMTAYGVDCVVEALKRPLAQIVANAGFNPLEKIGDVMAAQVETGNDALAVDCDTGQVADMYELGVVDPVLVKTYAFKAAGEIAEAILRIDTIIKKREDREANPKQATDL</sequence>
<dbReference type="Gene3D" id="1.10.560.10">
    <property type="entry name" value="GroEL-like equatorial domain"/>
    <property type="match status" value="1"/>
</dbReference>
<evidence type="ECO:0000256" key="5">
    <source>
        <dbReference type="ARBA" id="ARBA00023186"/>
    </source>
</evidence>
<dbReference type="CDD" id="cd00309">
    <property type="entry name" value="chaperonin_type_I_II"/>
    <property type="match status" value="1"/>
</dbReference>
<dbReference type="SUPFAM" id="SSF48592">
    <property type="entry name" value="GroEL equatorial domain-like"/>
    <property type="match status" value="1"/>
</dbReference>
<comment type="similarity">
    <text evidence="2">Belongs to the TCP-1 chaperonin family.</text>
</comment>
<comment type="similarity">
    <text evidence="1">Belongs to the chaperonin (HSP60) family.</text>
</comment>
<dbReference type="GO" id="GO:0140662">
    <property type="term" value="F:ATP-dependent protein folding chaperone"/>
    <property type="evidence" value="ECO:0007669"/>
    <property type="project" value="InterPro"/>
</dbReference>
<evidence type="ECO:0000256" key="3">
    <source>
        <dbReference type="ARBA" id="ARBA00022741"/>
    </source>
</evidence>
<dbReference type="InterPro" id="IPR027410">
    <property type="entry name" value="TCP-1-like_intermed_sf"/>
</dbReference>
<evidence type="ECO:0000313" key="6">
    <source>
        <dbReference type="EMBL" id="RKO66215.1"/>
    </source>
</evidence>
<name>A0A494WZB3_9FIRM</name>
<dbReference type="PANTHER" id="PTHR11353">
    <property type="entry name" value="CHAPERONIN"/>
    <property type="match status" value="1"/>
</dbReference>
<keyword evidence="5" id="KW-0143">Chaperone</keyword>
<dbReference type="InterPro" id="IPR017998">
    <property type="entry name" value="Chaperone_TCP-1"/>
</dbReference>
<dbReference type="PRINTS" id="PR00304">
    <property type="entry name" value="TCOMPLEXTCP1"/>
</dbReference>
<evidence type="ECO:0000256" key="1">
    <source>
        <dbReference type="ARBA" id="ARBA00006607"/>
    </source>
</evidence>